<keyword evidence="1 4" id="KW-0808">Transferase</keyword>
<keyword evidence="2 4" id="KW-0012">Acyltransferase</keyword>
<evidence type="ECO:0000256" key="1">
    <source>
        <dbReference type="ARBA" id="ARBA00022679"/>
    </source>
</evidence>
<dbReference type="SMART" id="SM00563">
    <property type="entry name" value="PlsC"/>
    <property type="match status" value="1"/>
</dbReference>
<reference evidence="5" key="1">
    <citation type="submission" date="2017-02" db="EMBL/GenBank/DDBJ databases">
        <authorList>
            <person name="Varghese N."/>
            <person name="Submissions S."/>
        </authorList>
    </citation>
    <scope>NUCLEOTIDE SEQUENCE [LARGE SCALE GENOMIC DNA]</scope>
    <source>
        <strain evidence="5">VKM Ac-2052</strain>
    </source>
</reference>
<gene>
    <name evidence="4" type="ORF">SAMN06295879_1235</name>
</gene>
<name>A0A1T4XJZ4_9MICO</name>
<organism evidence="4 5">
    <name type="scientific">Agreia bicolorata</name>
    <dbReference type="NCBI Taxonomy" id="110935"/>
    <lineage>
        <taxon>Bacteria</taxon>
        <taxon>Bacillati</taxon>
        <taxon>Actinomycetota</taxon>
        <taxon>Actinomycetes</taxon>
        <taxon>Micrococcales</taxon>
        <taxon>Microbacteriaceae</taxon>
        <taxon>Agreia</taxon>
    </lineage>
</organism>
<evidence type="ECO:0000259" key="3">
    <source>
        <dbReference type="SMART" id="SM00563"/>
    </source>
</evidence>
<dbReference type="CDD" id="cd07989">
    <property type="entry name" value="LPLAT_AGPAT-like"/>
    <property type="match status" value="1"/>
</dbReference>
<dbReference type="SUPFAM" id="SSF69593">
    <property type="entry name" value="Glycerol-3-phosphate (1)-acyltransferase"/>
    <property type="match status" value="1"/>
</dbReference>
<dbReference type="PANTHER" id="PTHR10434:SF11">
    <property type="entry name" value="1-ACYL-SN-GLYCEROL-3-PHOSPHATE ACYLTRANSFERASE"/>
    <property type="match status" value="1"/>
</dbReference>
<accession>A0A1T4XJZ4</accession>
<dbReference type="Proteomes" id="UP000189735">
    <property type="component" value="Unassembled WGS sequence"/>
</dbReference>
<evidence type="ECO:0000313" key="4">
    <source>
        <dbReference type="EMBL" id="SKA89850.1"/>
    </source>
</evidence>
<feature type="domain" description="Phospholipid/glycerol acyltransferase" evidence="3">
    <location>
        <begin position="34"/>
        <end position="153"/>
    </location>
</feature>
<protein>
    <submittedName>
        <fullName evidence="4">1-acyl-sn-glycerol-3-phosphate acyltransferase</fullName>
    </submittedName>
</protein>
<dbReference type="PANTHER" id="PTHR10434">
    <property type="entry name" value="1-ACYL-SN-GLYCEROL-3-PHOSPHATE ACYLTRANSFERASE"/>
    <property type="match status" value="1"/>
</dbReference>
<dbReference type="AlphaFoldDB" id="A0A1T4XJZ4"/>
<dbReference type="InterPro" id="IPR002123">
    <property type="entry name" value="Plipid/glycerol_acylTrfase"/>
</dbReference>
<dbReference type="Pfam" id="PF01553">
    <property type="entry name" value="Acyltransferase"/>
    <property type="match status" value="1"/>
</dbReference>
<evidence type="ECO:0000256" key="2">
    <source>
        <dbReference type="ARBA" id="ARBA00023315"/>
    </source>
</evidence>
<dbReference type="GO" id="GO:0003841">
    <property type="term" value="F:1-acylglycerol-3-phosphate O-acyltransferase activity"/>
    <property type="evidence" value="ECO:0007669"/>
    <property type="project" value="TreeGrafter"/>
</dbReference>
<sequence>MLTLLSRAFLAPVARAVYRPKVIGRNNVPRTGRVLLASNHLSFIDSVVLTLVAPRNVSFLAKSEYFTGDGAKGWLSRSFFSAIGAVPVDRGAGQAAQDALDAGLAILERDEAFAIYPEGTRSRDGRIYKGRTGAAWLAMSSNSLIVPVALIGTEKLQPVGSTIPRLHRVSVEFGRPIDASEYGQANSARARRKLTDVLMEDIQRMSGQEAAGVYNEVPAASAIEKVKRALGRNRPS</sequence>
<dbReference type="GO" id="GO:0005886">
    <property type="term" value="C:plasma membrane"/>
    <property type="evidence" value="ECO:0007669"/>
    <property type="project" value="TreeGrafter"/>
</dbReference>
<evidence type="ECO:0000313" key="5">
    <source>
        <dbReference type="Proteomes" id="UP000189735"/>
    </source>
</evidence>
<dbReference type="GO" id="GO:0006654">
    <property type="term" value="P:phosphatidic acid biosynthetic process"/>
    <property type="evidence" value="ECO:0007669"/>
    <property type="project" value="TreeGrafter"/>
</dbReference>
<proteinExistence type="predicted"/>
<dbReference type="RefSeq" id="WP_078713762.1">
    <property type="nucleotide sequence ID" value="NZ_FUYG01000003.1"/>
</dbReference>
<dbReference type="EMBL" id="FUYG01000003">
    <property type="protein sequence ID" value="SKA89850.1"/>
    <property type="molecule type" value="Genomic_DNA"/>
</dbReference>